<dbReference type="GO" id="GO:0005886">
    <property type="term" value="C:plasma membrane"/>
    <property type="evidence" value="ECO:0007669"/>
    <property type="project" value="UniProtKB-SubCell"/>
</dbReference>
<dbReference type="InterPro" id="IPR003342">
    <property type="entry name" value="ArnT-like_N"/>
</dbReference>
<evidence type="ECO:0000259" key="9">
    <source>
        <dbReference type="Pfam" id="PF02366"/>
    </source>
</evidence>
<evidence type="ECO:0000256" key="2">
    <source>
        <dbReference type="ARBA" id="ARBA00022475"/>
    </source>
</evidence>
<evidence type="ECO:0000313" key="11">
    <source>
        <dbReference type="Proteomes" id="UP000230683"/>
    </source>
</evidence>
<keyword evidence="2" id="KW-1003">Cell membrane</keyword>
<evidence type="ECO:0000256" key="6">
    <source>
        <dbReference type="ARBA" id="ARBA00022989"/>
    </source>
</evidence>
<feature type="transmembrane region" description="Helical" evidence="8">
    <location>
        <begin position="135"/>
        <end position="155"/>
    </location>
</feature>
<evidence type="ECO:0000256" key="1">
    <source>
        <dbReference type="ARBA" id="ARBA00004651"/>
    </source>
</evidence>
<protein>
    <recommendedName>
        <fullName evidence="9">ArnT-like N-terminal domain-containing protein</fullName>
    </recommendedName>
</protein>
<dbReference type="Pfam" id="PF02366">
    <property type="entry name" value="PMT"/>
    <property type="match status" value="1"/>
</dbReference>
<keyword evidence="7 8" id="KW-0472">Membrane</keyword>
<evidence type="ECO:0000256" key="4">
    <source>
        <dbReference type="ARBA" id="ARBA00022679"/>
    </source>
</evidence>
<dbReference type="GO" id="GO:0006493">
    <property type="term" value="P:protein O-linked glycosylation"/>
    <property type="evidence" value="ECO:0007669"/>
    <property type="project" value="InterPro"/>
</dbReference>
<dbReference type="GO" id="GO:0016763">
    <property type="term" value="F:pentosyltransferase activity"/>
    <property type="evidence" value="ECO:0007669"/>
    <property type="project" value="TreeGrafter"/>
</dbReference>
<evidence type="ECO:0000256" key="8">
    <source>
        <dbReference type="SAM" id="Phobius"/>
    </source>
</evidence>
<feature type="transmembrane region" description="Helical" evidence="8">
    <location>
        <begin position="106"/>
        <end position="123"/>
    </location>
</feature>
<dbReference type="EMBL" id="PFWY01000073">
    <property type="protein sequence ID" value="PJA40766.1"/>
    <property type="molecule type" value="Genomic_DNA"/>
</dbReference>
<name>A0A2M7X3L5_UNCKA</name>
<dbReference type="InterPro" id="IPR050297">
    <property type="entry name" value="LipidA_mod_glycosyltrf_83"/>
</dbReference>
<dbReference type="AlphaFoldDB" id="A0A2M7X3L5"/>
<accession>A0A2M7X3L5</accession>
<feature type="transmembrane region" description="Helical" evidence="8">
    <location>
        <begin position="202"/>
        <end position="223"/>
    </location>
</feature>
<dbReference type="PANTHER" id="PTHR33908">
    <property type="entry name" value="MANNOSYLTRANSFERASE YKCB-RELATED"/>
    <property type="match status" value="1"/>
</dbReference>
<feature type="transmembrane region" description="Helical" evidence="8">
    <location>
        <begin position="161"/>
        <end position="190"/>
    </location>
</feature>
<proteinExistence type="predicted"/>
<feature type="transmembrane region" description="Helical" evidence="8">
    <location>
        <begin position="83"/>
        <end position="100"/>
    </location>
</feature>
<gene>
    <name evidence="10" type="ORF">CO178_01585</name>
</gene>
<dbReference type="PANTHER" id="PTHR33908:SF11">
    <property type="entry name" value="MEMBRANE PROTEIN"/>
    <property type="match status" value="1"/>
</dbReference>
<keyword evidence="4" id="KW-0808">Transferase</keyword>
<evidence type="ECO:0000256" key="5">
    <source>
        <dbReference type="ARBA" id="ARBA00022692"/>
    </source>
</evidence>
<evidence type="ECO:0000313" key="10">
    <source>
        <dbReference type="EMBL" id="PJA40766.1"/>
    </source>
</evidence>
<keyword evidence="6 8" id="KW-1133">Transmembrane helix</keyword>
<comment type="subcellular location">
    <subcellularLocation>
        <location evidence="1">Cell membrane</location>
        <topology evidence="1">Multi-pass membrane protein</topology>
    </subcellularLocation>
</comment>
<reference evidence="11" key="1">
    <citation type="submission" date="2017-09" db="EMBL/GenBank/DDBJ databases">
        <title>Depth-based differentiation of microbial function through sediment-hosted aquifers and enrichment of novel symbionts in the deep terrestrial subsurface.</title>
        <authorList>
            <person name="Probst A.J."/>
            <person name="Ladd B."/>
            <person name="Jarett J.K."/>
            <person name="Geller-Mcgrath D.E."/>
            <person name="Sieber C.M.K."/>
            <person name="Emerson J.B."/>
            <person name="Anantharaman K."/>
            <person name="Thomas B.C."/>
            <person name="Malmstrom R."/>
            <person name="Stieglmeier M."/>
            <person name="Klingl A."/>
            <person name="Woyke T."/>
            <person name="Ryan C.M."/>
            <person name="Banfield J.F."/>
        </authorList>
    </citation>
    <scope>NUCLEOTIDE SEQUENCE [LARGE SCALE GENOMIC DNA]</scope>
</reference>
<evidence type="ECO:0000256" key="3">
    <source>
        <dbReference type="ARBA" id="ARBA00022676"/>
    </source>
</evidence>
<sequence>MWEITKQFEVWDETAVVRVGEIYLDAMKNGDFSKDTWKLNKEHPPFAKYIYGASRIISLNVPYFTNNLDQEYPIGRRYTLQKILSVLIGTISVLLVFLLSKKFFSFEIAVLSSLILSFTPYFIAHSRVPTQENMVSMFTLLSVYIFFIALDSNLLKNKKFIISAIILGMAIATKYNAFFYLILFGLLALITYGENFIKSKKLIFQNYIIFIPFISLLTFYILWPWLWPDPVGRFLDSASR</sequence>
<comment type="caution">
    <text evidence="10">The sequence shown here is derived from an EMBL/GenBank/DDBJ whole genome shotgun (WGS) entry which is preliminary data.</text>
</comment>
<organism evidence="10 11">
    <name type="scientific">candidate division WWE3 bacterium CG_4_9_14_3_um_filter_34_6</name>
    <dbReference type="NCBI Taxonomy" id="1975079"/>
    <lineage>
        <taxon>Bacteria</taxon>
        <taxon>Katanobacteria</taxon>
    </lineage>
</organism>
<feature type="domain" description="ArnT-like N-terminal" evidence="9">
    <location>
        <begin position="41"/>
        <end position="227"/>
    </location>
</feature>
<keyword evidence="3" id="KW-0328">Glycosyltransferase</keyword>
<dbReference type="GO" id="GO:0009103">
    <property type="term" value="P:lipopolysaccharide biosynthetic process"/>
    <property type="evidence" value="ECO:0007669"/>
    <property type="project" value="UniProtKB-ARBA"/>
</dbReference>
<dbReference type="Proteomes" id="UP000230683">
    <property type="component" value="Unassembled WGS sequence"/>
</dbReference>
<feature type="non-terminal residue" evidence="10">
    <location>
        <position position="240"/>
    </location>
</feature>
<evidence type="ECO:0000256" key="7">
    <source>
        <dbReference type="ARBA" id="ARBA00023136"/>
    </source>
</evidence>
<dbReference type="GO" id="GO:0000030">
    <property type="term" value="F:mannosyltransferase activity"/>
    <property type="evidence" value="ECO:0007669"/>
    <property type="project" value="InterPro"/>
</dbReference>
<keyword evidence="5 8" id="KW-0812">Transmembrane</keyword>